<sequence length="169" mass="19451">MIILNNGDPTRFNSGNGNFSAIDLTFSNSSFSHQLNWQVIPQIYSSDHIPILITIYKKNHKNKNSLSKRWNLKNPNWTLFSSIIEEDVKQINSNNTDILSMVSLLTETIISAAKKSIGECTLSLLNHRVPWWNKEISDIITIKKKSTKKISNYKRPFRFHQSKNTQSSN</sequence>
<proteinExistence type="predicted"/>
<reference evidence="1" key="1">
    <citation type="submission" date="2018-04" db="EMBL/GenBank/DDBJ databases">
        <title>Transcriptome assembly of Sipha flava.</title>
        <authorList>
            <person name="Scully E.D."/>
            <person name="Geib S.M."/>
            <person name="Palmer N.A."/>
            <person name="Koch K."/>
            <person name="Bradshaw J."/>
            <person name="Heng-Moss T."/>
            <person name="Sarath G."/>
        </authorList>
    </citation>
    <scope>NUCLEOTIDE SEQUENCE</scope>
</reference>
<gene>
    <name evidence="1" type="ORF">g.3746</name>
</gene>
<dbReference type="InterPro" id="IPR036691">
    <property type="entry name" value="Endo/exonu/phosph_ase_sf"/>
</dbReference>
<dbReference type="AlphaFoldDB" id="A0A2S2QBU7"/>
<evidence type="ECO:0000313" key="1">
    <source>
        <dbReference type="EMBL" id="MBY75000.1"/>
    </source>
</evidence>
<dbReference type="Gene3D" id="3.60.10.10">
    <property type="entry name" value="Endonuclease/exonuclease/phosphatase"/>
    <property type="match status" value="1"/>
</dbReference>
<accession>A0A2S2QBU7</accession>
<organism evidence="1">
    <name type="scientific">Sipha flava</name>
    <name type="common">yellow sugarcane aphid</name>
    <dbReference type="NCBI Taxonomy" id="143950"/>
    <lineage>
        <taxon>Eukaryota</taxon>
        <taxon>Metazoa</taxon>
        <taxon>Ecdysozoa</taxon>
        <taxon>Arthropoda</taxon>
        <taxon>Hexapoda</taxon>
        <taxon>Insecta</taxon>
        <taxon>Pterygota</taxon>
        <taxon>Neoptera</taxon>
        <taxon>Paraneoptera</taxon>
        <taxon>Hemiptera</taxon>
        <taxon>Sternorrhyncha</taxon>
        <taxon>Aphidomorpha</taxon>
        <taxon>Aphidoidea</taxon>
        <taxon>Aphididae</taxon>
        <taxon>Sipha</taxon>
    </lineage>
</organism>
<evidence type="ECO:0008006" key="2">
    <source>
        <dbReference type="Google" id="ProtNLM"/>
    </source>
</evidence>
<name>A0A2S2QBU7_9HEMI</name>
<dbReference type="EMBL" id="GGMS01005797">
    <property type="protein sequence ID" value="MBY75000.1"/>
    <property type="molecule type" value="Transcribed_RNA"/>
</dbReference>
<protein>
    <recommendedName>
        <fullName evidence="2">Endonuclease/exonuclease/phosphatase domain-containing protein</fullName>
    </recommendedName>
</protein>
<dbReference type="SUPFAM" id="SSF56219">
    <property type="entry name" value="DNase I-like"/>
    <property type="match status" value="1"/>
</dbReference>